<dbReference type="GO" id="GO:0007165">
    <property type="term" value="P:signal transduction"/>
    <property type="evidence" value="ECO:0007669"/>
    <property type="project" value="UniProtKB-KW"/>
</dbReference>
<evidence type="ECO:0000256" key="9">
    <source>
        <dbReference type="SAM" id="Coils"/>
    </source>
</evidence>
<evidence type="ECO:0000256" key="7">
    <source>
        <dbReference type="ARBA" id="ARBA00023224"/>
    </source>
</evidence>
<dbReference type="InterPro" id="IPR004089">
    <property type="entry name" value="MCPsignal_dom"/>
</dbReference>
<protein>
    <submittedName>
        <fullName evidence="12">PAS domain S-box protein</fullName>
    </submittedName>
</protein>
<evidence type="ECO:0000256" key="4">
    <source>
        <dbReference type="ARBA" id="ARBA00022692"/>
    </source>
</evidence>
<dbReference type="EMBL" id="PVUH01000003">
    <property type="protein sequence ID" value="PRW94132.1"/>
    <property type="molecule type" value="Genomic_DNA"/>
</dbReference>
<dbReference type="PROSITE" id="PS50112">
    <property type="entry name" value="PAS"/>
    <property type="match status" value="1"/>
</dbReference>
<dbReference type="SUPFAM" id="SSF55785">
    <property type="entry name" value="PYP-like sensor domain (PAS domain)"/>
    <property type="match status" value="2"/>
</dbReference>
<evidence type="ECO:0000259" key="11">
    <source>
        <dbReference type="PROSITE" id="PS50112"/>
    </source>
</evidence>
<evidence type="ECO:0000256" key="5">
    <source>
        <dbReference type="ARBA" id="ARBA00022989"/>
    </source>
</evidence>
<feature type="coiled-coil region" evidence="9">
    <location>
        <begin position="5"/>
        <end position="32"/>
    </location>
</feature>
<reference evidence="12 13" key="1">
    <citation type="submission" date="2018-03" db="EMBL/GenBank/DDBJ databases">
        <title>Blue discolouration in mozzarella cheese caused by Pseudomonas fluorescens.</title>
        <authorList>
            <person name="Chiesa F."/>
            <person name="Dalmasso A."/>
            <person name="Lomonaco S."/>
        </authorList>
    </citation>
    <scope>NUCLEOTIDE SEQUENCE [LARGE SCALE GENOMIC DNA]</scope>
    <source>
        <strain evidence="12 13">11293</strain>
    </source>
</reference>
<dbReference type="PROSITE" id="PS50111">
    <property type="entry name" value="CHEMOTAXIS_TRANSDUC_2"/>
    <property type="match status" value="1"/>
</dbReference>
<keyword evidence="2" id="KW-1003">Cell membrane</keyword>
<dbReference type="Pfam" id="PF08447">
    <property type="entry name" value="PAS_3"/>
    <property type="match status" value="1"/>
</dbReference>
<comment type="subcellular location">
    <subcellularLocation>
        <location evidence="1">Cell membrane</location>
    </subcellularLocation>
</comment>
<dbReference type="SMART" id="SM00283">
    <property type="entry name" value="MA"/>
    <property type="match status" value="1"/>
</dbReference>
<dbReference type="InterPro" id="IPR013655">
    <property type="entry name" value="PAS_fold_3"/>
</dbReference>
<sequence>MFFKKKQLRQELLEANQRLSSLEQVRDSLDSEMLVLKLTSQGEVVYVNANFQKEMLFVSDRLIGKALFDMVPQYAQSTDHFKRMKNAIRKGEHWAGALQMMRGNHDEAWLRAIIQPIKDISGKVIHVSVYANDLTRTIEASREHQNLIEALQRSTAVIEFDLDGVVLTANDRFLSSMGYTLQQLVGQHHKIFCEPEQYKSSQYELFWEKLRRGEYIADRFKRVDSFGRMVWLEATYNPISDSHDRLYKVVKFATVITDQVNREMAVSEAADIAYTTSQQTDASAKRGSSVVQETVNVMRALAVQMEAAVEGIAALDKQSQIVGSIVKNIGGIADQTNLLALNAAIEAARAGEQGRGFAVVADEVRQLASRTTKATEEIIGVVMQNQKLAEEAVRIIEQGKQHAEQGLELSAQAGTVIVEIQDGAQKVVSAVGQFASQLSG</sequence>
<dbReference type="PANTHER" id="PTHR32089:SF112">
    <property type="entry name" value="LYSOZYME-LIKE PROTEIN-RELATED"/>
    <property type="match status" value="1"/>
</dbReference>
<dbReference type="AlphaFoldDB" id="A0A2T0IFN8"/>
<keyword evidence="7 8" id="KW-0807">Transducer</keyword>
<feature type="domain" description="Methyl-accepting transducer" evidence="10">
    <location>
        <begin position="266"/>
        <end position="440"/>
    </location>
</feature>
<keyword evidence="9" id="KW-0175">Coiled coil</keyword>
<dbReference type="InterPro" id="IPR000014">
    <property type="entry name" value="PAS"/>
</dbReference>
<organism evidence="12 13">
    <name type="scientific">Pseudomonas fluorescens</name>
    <dbReference type="NCBI Taxonomy" id="294"/>
    <lineage>
        <taxon>Bacteria</taxon>
        <taxon>Pseudomonadati</taxon>
        <taxon>Pseudomonadota</taxon>
        <taxon>Gammaproteobacteria</taxon>
        <taxon>Pseudomonadales</taxon>
        <taxon>Pseudomonadaceae</taxon>
        <taxon>Pseudomonas</taxon>
    </lineage>
</organism>
<keyword evidence="5" id="KW-1133">Transmembrane helix</keyword>
<dbReference type="NCBIfam" id="TIGR00229">
    <property type="entry name" value="sensory_box"/>
    <property type="match status" value="2"/>
</dbReference>
<evidence type="ECO:0000259" key="10">
    <source>
        <dbReference type="PROSITE" id="PS50111"/>
    </source>
</evidence>
<dbReference type="Proteomes" id="UP000239731">
    <property type="component" value="Unassembled WGS sequence"/>
</dbReference>
<dbReference type="Gene3D" id="3.30.450.20">
    <property type="entry name" value="PAS domain"/>
    <property type="match status" value="2"/>
</dbReference>
<dbReference type="GO" id="GO:0005886">
    <property type="term" value="C:plasma membrane"/>
    <property type="evidence" value="ECO:0007669"/>
    <property type="project" value="UniProtKB-SubCell"/>
</dbReference>
<keyword evidence="6" id="KW-0472">Membrane</keyword>
<evidence type="ECO:0000256" key="3">
    <source>
        <dbReference type="ARBA" id="ARBA00022481"/>
    </source>
</evidence>
<feature type="domain" description="PAS" evidence="11">
    <location>
        <begin position="140"/>
        <end position="187"/>
    </location>
</feature>
<dbReference type="Pfam" id="PF13426">
    <property type="entry name" value="PAS_9"/>
    <property type="match status" value="1"/>
</dbReference>
<dbReference type="InterPro" id="IPR035965">
    <property type="entry name" value="PAS-like_dom_sf"/>
</dbReference>
<evidence type="ECO:0000313" key="13">
    <source>
        <dbReference type="Proteomes" id="UP000239731"/>
    </source>
</evidence>
<dbReference type="Gene3D" id="1.10.287.950">
    <property type="entry name" value="Methyl-accepting chemotaxis protein"/>
    <property type="match status" value="1"/>
</dbReference>
<keyword evidence="4" id="KW-0812">Transmembrane</keyword>
<evidence type="ECO:0000256" key="1">
    <source>
        <dbReference type="ARBA" id="ARBA00004236"/>
    </source>
</evidence>
<dbReference type="GO" id="GO:0006935">
    <property type="term" value="P:chemotaxis"/>
    <property type="evidence" value="ECO:0007669"/>
    <property type="project" value="UniProtKB-ARBA"/>
</dbReference>
<keyword evidence="3" id="KW-0488">Methylation</keyword>
<gene>
    <name evidence="12" type="ORF">C7A10_04955</name>
</gene>
<evidence type="ECO:0000256" key="8">
    <source>
        <dbReference type="PROSITE-ProRule" id="PRU00284"/>
    </source>
</evidence>
<dbReference type="CDD" id="cd00130">
    <property type="entry name" value="PAS"/>
    <property type="match status" value="2"/>
</dbReference>
<dbReference type="PANTHER" id="PTHR32089">
    <property type="entry name" value="METHYL-ACCEPTING CHEMOTAXIS PROTEIN MCPB"/>
    <property type="match status" value="1"/>
</dbReference>
<dbReference type="Pfam" id="PF00015">
    <property type="entry name" value="MCPsignal"/>
    <property type="match status" value="1"/>
</dbReference>
<comment type="caution">
    <text evidence="12">The sequence shown here is derived from an EMBL/GenBank/DDBJ whole genome shotgun (WGS) entry which is preliminary data.</text>
</comment>
<evidence type="ECO:0000256" key="6">
    <source>
        <dbReference type="ARBA" id="ARBA00023136"/>
    </source>
</evidence>
<dbReference type="SUPFAM" id="SSF58104">
    <property type="entry name" value="Methyl-accepting chemotaxis protein (MCP) signaling domain"/>
    <property type="match status" value="1"/>
</dbReference>
<accession>A0A2T0IFN8</accession>
<name>A0A2T0IFN8_PSEFL</name>
<evidence type="ECO:0000313" key="12">
    <source>
        <dbReference type="EMBL" id="PRW94132.1"/>
    </source>
</evidence>
<proteinExistence type="predicted"/>
<evidence type="ECO:0000256" key="2">
    <source>
        <dbReference type="ARBA" id="ARBA00022475"/>
    </source>
</evidence>